<evidence type="ECO:0000256" key="6">
    <source>
        <dbReference type="SAM" id="Phobius"/>
    </source>
</evidence>
<feature type="transmembrane region" description="Helical" evidence="6">
    <location>
        <begin position="91"/>
        <end position="113"/>
    </location>
</feature>
<evidence type="ECO:0000256" key="2">
    <source>
        <dbReference type="ARBA" id="ARBA00022692"/>
    </source>
</evidence>
<evidence type="ECO:0000259" key="7">
    <source>
        <dbReference type="Pfam" id="PF20684"/>
    </source>
</evidence>
<feature type="transmembrane region" description="Helical" evidence="6">
    <location>
        <begin position="170"/>
        <end position="197"/>
    </location>
</feature>
<organism evidence="8">
    <name type="scientific">Rosellinia necatrix</name>
    <name type="common">White root-rot fungus</name>
    <dbReference type="NCBI Taxonomy" id="77044"/>
    <lineage>
        <taxon>Eukaryota</taxon>
        <taxon>Fungi</taxon>
        <taxon>Dikarya</taxon>
        <taxon>Ascomycota</taxon>
        <taxon>Pezizomycotina</taxon>
        <taxon>Sordariomycetes</taxon>
        <taxon>Xylariomycetidae</taxon>
        <taxon>Xylariales</taxon>
        <taxon>Xylariaceae</taxon>
        <taxon>Rosellinia</taxon>
    </lineage>
</organism>
<evidence type="ECO:0000256" key="3">
    <source>
        <dbReference type="ARBA" id="ARBA00022989"/>
    </source>
</evidence>
<evidence type="ECO:0000313" key="8">
    <source>
        <dbReference type="EMBL" id="GAW27067.1"/>
    </source>
</evidence>
<comment type="similarity">
    <text evidence="5">Belongs to the SAT4 family.</text>
</comment>
<name>A0A1S8AAH6_ROSNE</name>
<feature type="transmembrane region" description="Helical" evidence="6">
    <location>
        <begin position="12"/>
        <end position="33"/>
    </location>
</feature>
<dbReference type="PANTHER" id="PTHR33048:SF93">
    <property type="entry name" value="INTEGRAL MEMBRANE PROTEIN"/>
    <property type="match status" value="1"/>
</dbReference>
<dbReference type="InterPro" id="IPR049326">
    <property type="entry name" value="Rhodopsin_dom_fungi"/>
</dbReference>
<feature type="domain" description="Rhodopsin" evidence="7">
    <location>
        <begin position="29"/>
        <end position="265"/>
    </location>
</feature>
<dbReference type="OMA" id="GIIIWHA"/>
<keyword evidence="3 6" id="KW-1133">Transmembrane helix</keyword>
<evidence type="ECO:0000256" key="5">
    <source>
        <dbReference type="ARBA" id="ARBA00038359"/>
    </source>
</evidence>
<evidence type="ECO:0000313" key="9">
    <source>
        <dbReference type="Proteomes" id="UP000054516"/>
    </source>
</evidence>
<feature type="transmembrane region" description="Helical" evidence="6">
    <location>
        <begin position="241"/>
        <end position="269"/>
    </location>
</feature>
<dbReference type="Pfam" id="PF20684">
    <property type="entry name" value="Fung_rhodopsin"/>
    <property type="match status" value="1"/>
</dbReference>
<accession>A0A1S8AAH6</accession>
<dbReference type="PANTHER" id="PTHR33048">
    <property type="entry name" value="PTH11-LIKE INTEGRAL MEMBRANE PROTEIN (AFU_ORTHOLOGUE AFUA_5G11245)"/>
    <property type="match status" value="1"/>
</dbReference>
<evidence type="ECO:0000256" key="1">
    <source>
        <dbReference type="ARBA" id="ARBA00004141"/>
    </source>
</evidence>
<protein>
    <recommendedName>
        <fullName evidence="7">Rhodopsin domain-containing protein</fullName>
    </recommendedName>
</protein>
<dbReference type="Proteomes" id="UP000054516">
    <property type="component" value="Unassembled WGS sequence"/>
</dbReference>
<proteinExistence type="inferred from homology"/>
<keyword evidence="2 6" id="KW-0812">Transmembrane</keyword>
<feature type="transmembrane region" description="Helical" evidence="6">
    <location>
        <begin position="53"/>
        <end position="71"/>
    </location>
</feature>
<evidence type="ECO:0000256" key="4">
    <source>
        <dbReference type="ARBA" id="ARBA00023136"/>
    </source>
</evidence>
<sequence length="395" mass="43812">MGQSPSGNAEMVLLMSWILVGITILFAMLRFYIRIKITCSYGLDDHCYNIASALLLIYVIFAHVSVIHGVGRDISEIKSLGDAALASLYEMIGQTFLIVGNITSKASIGFFLIRMVKGQGRARWFKIIIWTPVVAFATLVTTAIIVIWLSCRPVPYLWDKRLHGVCEVNPVPISILAGASSVIIDLWYAVLPCYILVMAIKYATKAEDPHYLEHGLRTCICGIWDQESNGAKADREQRLPYIWLVGWHVAELAVTLIAVGIPICFFPLYHDTAKRLKNLYLYGSDRQNGGQDSNGETGILGTSTIGGTPYTAPRLVPSAHTRENTEMELGENIINIYGRNSSHLGLRGSESKESVDAKFKVSENPHQRHEKSGAKYEVIDGAILVQTEVKIRREG</sequence>
<keyword evidence="9" id="KW-1185">Reference proteome</keyword>
<gene>
    <name evidence="8" type="ORF">SAMD00023353_6600370</name>
</gene>
<dbReference type="GO" id="GO:0016020">
    <property type="term" value="C:membrane"/>
    <property type="evidence" value="ECO:0007669"/>
    <property type="project" value="UniProtKB-SubCell"/>
</dbReference>
<dbReference type="EMBL" id="DF977511">
    <property type="protein sequence ID" value="GAW27067.1"/>
    <property type="molecule type" value="Genomic_DNA"/>
</dbReference>
<reference evidence="8" key="1">
    <citation type="submission" date="2016-03" db="EMBL/GenBank/DDBJ databases">
        <title>Draft genome sequence of Rosellinia necatrix.</title>
        <authorList>
            <person name="Kanematsu S."/>
        </authorList>
    </citation>
    <scope>NUCLEOTIDE SEQUENCE [LARGE SCALE GENOMIC DNA]</scope>
    <source>
        <strain evidence="8">W97</strain>
    </source>
</reference>
<dbReference type="InterPro" id="IPR052337">
    <property type="entry name" value="SAT4-like"/>
</dbReference>
<keyword evidence="4 6" id="KW-0472">Membrane</keyword>
<dbReference type="AlphaFoldDB" id="A0A1S8AAH6"/>
<dbReference type="OrthoDB" id="3923077at2759"/>
<feature type="transmembrane region" description="Helical" evidence="6">
    <location>
        <begin position="125"/>
        <end position="150"/>
    </location>
</feature>
<comment type="subcellular location">
    <subcellularLocation>
        <location evidence="1">Membrane</location>
        <topology evidence="1">Multi-pass membrane protein</topology>
    </subcellularLocation>
</comment>